<dbReference type="Pfam" id="PF02798">
    <property type="entry name" value="GST_N"/>
    <property type="match status" value="1"/>
</dbReference>
<feature type="domain" description="GST N-terminal" evidence="7">
    <location>
        <begin position="2"/>
        <end position="149"/>
    </location>
</feature>
<dbReference type="InterPro" id="IPR004046">
    <property type="entry name" value="GST_C"/>
</dbReference>
<comment type="subunit">
    <text evidence="2">Homodimer.</text>
</comment>
<dbReference type="Gene3D" id="3.40.30.10">
    <property type="entry name" value="Glutaredoxin"/>
    <property type="match status" value="2"/>
</dbReference>
<dbReference type="Proteomes" id="UP001151699">
    <property type="component" value="Chromosome B"/>
</dbReference>
<dbReference type="InterPro" id="IPR040079">
    <property type="entry name" value="Glutathione_S-Trfase"/>
</dbReference>
<dbReference type="EMBL" id="WJQU01000002">
    <property type="protein sequence ID" value="KAJ6640614.1"/>
    <property type="molecule type" value="Genomic_DNA"/>
</dbReference>
<dbReference type="Pfam" id="PF00043">
    <property type="entry name" value="GST_C"/>
    <property type="match status" value="2"/>
</dbReference>
<dbReference type="PROSITE" id="PS50404">
    <property type="entry name" value="GST_NTER"/>
    <property type="match status" value="2"/>
</dbReference>
<dbReference type="EC" id="2.5.1.18" evidence="3"/>
<evidence type="ECO:0000256" key="3">
    <source>
        <dbReference type="ARBA" id="ARBA00012452"/>
    </source>
</evidence>
<dbReference type="SFLD" id="SFLDG00358">
    <property type="entry name" value="Main_(cytGST)"/>
    <property type="match status" value="2"/>
</dbReference>
<sequence length="470" mass="53022">MKKPILYCSELSPAVRAVLLTAKAMDLELELRGATEFPQAGVDGINEAYGFMEQFLKSDSYLVGDSVTVADYCCVASVSTIQYAAPIDSYLFPNVFEWTINLLAGEHLTPEYLDMNPQHTIPTLDDNGDILWDSQAICTYLIDKYAPNDDLYTRELYTRARINQRLYFISSVFYPKMVMINGAILFRGATEFPQAGVDGINEAYGFMEQFLKSDSYLVGDSVTVADYCCVASVSTIQYAAPIDSYLFPNVFEWFERMKTIPFYDEVNGKNVEMFEQLVVVDFSKKEHLSETFCTINPHHTVPTLVDDGEVIWDSHAIMAYLVSKYGKSDSLYPKDLTARAKIDQCLHFDTAVIFSGAITSFVKTILYGGKSEFQAESLELTNKAYDYTEKLLKDEFLVGNNLTLADISCCIDLLTLDKLVPMDKNRHPKLVAWMENVSKIPNFHDINDEGVQQLHSRFESCMAANKKTAN</sequence>
<dbReference type="PROSITE" id="PS50405">
    <property type="entry name" value="GST_CTER"/>
    <property type="match status" value="3"/>
</dbReference>
<dbReference type="CDD" id="cd03177">
    <property type="entry name" value="GST_C_Delta_Epsilon"/>
    <property type="match status" value="2"/>
</dbReference>
<evidence type="ECO:0000259" key="8">
    <source>
        <dbReference type="PROSITE" id="PS50405"/>
    </source>
</evidence>
<comment type="caution">
    <text evidence="9">The sequence shown here is derived from an EMBL/GenBank/DDBJ whole genome shotgun (WGS) entry which is preliminary data.</text>
</comment>
<gene>
    <name evidence="9" type="primary">GST1_12</name>
    <name evidence="9" type="ORF">Bhyg_05545</name>
</gene>
<evidence type="ECO:0000256" key="5">
    <source>
        <dbReference type="ARBA" id="ARBA00041523"/>
    </source>
</evidence>
<dbReference type="SUPFAM" id="SSF47616">
    <property type="entry name" value="GST C-terminal domain-like"/>
    <property type="match status" value="3"/>
</dbReference>
<accession>A0A9Q0N177</accession>
<comment type="similarity">
    <text evidence="1">Belongs to the GST superfamily. Theta family.</text>
</comment>
<evidence type="ECO:0000313" key="9">
    <source>
        <dbReference type="EMBL" id="KAJ6640614.1"/>
    </source>
</evidence>
<dbReference type="PANTHER" id="PTHR43969">
    <property type="entry name" value="GLUTATHIONE S TRANSFERASE D10, ISOFORM A-RELATED"/>
    <property type="match status" value="1"/>
</dbReference>
<protein>
    <recommendedName>
        <fullName evidence="3">glutathione transferase</fullName>
        <ecNumber evidence="3">2.5.1.18</ecNumber>
    </recommendedName>
    <alternativeName>
        <fullName evidence="5">GST class-theta</fullName>
    </alternativeName>
</protein>
<evidence type="ECO:0000256" key="4">
    <source>
        <dbReference type="ARBA" id="ARBA00022679"/>
    </source>
</evidence>
<dbReference type="InterPro" id="IPR036249">
    <property type="entry name" value="Thioredoxin-like_sf"/>
</dbReference>
<dbReference type="InterPro" id="IPR004045">
    <property type="entry name" value="Glutathione_S-Trfase_N"/>
</dbReference>
<dbReference type="GO" id="GO:0006749">
    <property type="term" value="P:glutathione metabolic process"/>
    <property type="evidence" value="ECO:0007669"/>
    <property type="project" value="TreeGrafter"/>
</dbReference>
<evidence type="ECO:0000256" key="1">
    <source>
        <dbReference type="ARBA" id="ARBA00009899"/>
    </source>
</evidence>
<dbReference type="Pfam" id="PF14497">
    <property type="entry name" value="GST_C_3"/>
    <property type="match status" value="1"/>
</dbReference>
<evidence type="ECO:0000313" key="10">
    <source>
        <dbReference type="Proteomes" id="UP001151699"/>
    </source>
</evidence>
<dbReference type="InterPro" id="IPR036282">
    <property type="entry name" value="Glutathione-S-Trfase_C_sf"/>
</dbReference>
<dbReference type="Pfam" id="PF13417">
    <property type="entry name" value="GST_N_3"/>
    <property type="match status" value="1"/>
</dbReference>
<dbReference type="InterPro" id="IPR010987">
    <property type="entry name" value="Glutathione-S-Trfase_C-like"/>
</dbReference>
<feature type="domain" description="GST C-terminal" evidence="8">
    <location>
        <begin position="155"/>
        <end position="277"/>
    </location>
</feature>
<feature type="domain" description="GST N-terminal" evidence="7">
    <location>
        <begin position="246"/>
        <end position="329"/>
    </location>
</feature>
<dbReference type="SUPFAM" id="SSF52833">
    <property type="entry name" value="Thioredoxin-like"/>
    <property type="match status" value="2"/>
</dbReference>
<keyword evidence="4" id="KW-0808">Transferase</keyword>
<feature type="domain" description="GST C-terminal" evidence="8">
    <location>
        <begin position="335"/>
        <end position="458"/>
    </location>
</feature>
<organism evidence="9 10">
    <name type="scientific">Pseudolycoriella hygida</name>
    <dbReference type="NCBI Taxonomy" id="35572"/>
    <lineage>
        <taxon>Eukaryota</taxon>
        <taxon>Metazoa</taxon>
        <taxon>Ecdysozoa</taxon>
        <taxon>Arthropoda</taxon>
        <taxon>Hexapoda</taxon>
        <taxon>Insecta</taxon>
        <taxon>Pterygota</taxon>
        <taxon>Neoptera</taxon>
        <taxon>Endopterygota</taxon>
        <taxon>Diptera</taxon>
        <taxon>Nematocera</taxon>
        <taxon>Sciaroidea</taxon>
        <taxon>Sciaridae</taxon>
        <taxon>Pseudolycoriella</taxon>
    </lineage>
</organism>
<proteinExistence type="inferred from homology"/>
<keyword evidence="10" id="KW-1185">Reference proteome</keyword>
<dbReference type="Gene3D" id="1.20.1050.10">
    <property type="match status" value="3"/>
</dbReference>
<dbReference type="GO" id="GO:0004364">
    <property type="term" value="F:glutathione transferase activity"/>
    <property type="evidence" value="ECO:0007669"/>
    <property type="project" value="UniProtKB-EC"/>
</dbReference>
<reference evidence="9" key="1">
    <citation type="submission" date="2022-07" db="EMBL/GenBank/DDBJ databases">
        <authorList>
            <person name="Trinca V."/>
            <person name="Uliana J.V.C."/>
            <person name="Torres T.T."/>
            <person name="Ward R.J."/>
            <person name="Monesi N."/>
        </authorList>
    </citation>
    <scope>NUCLEOTIDE SEQUENCE</scope>
    <source>
        <strain evidence="9">HSMRA1968</strain>
        <tissue evidence="9">Whole embryos</tissue>
    </source>
</reference>
<evidence type="ECO:0000256" key="6">
    <source>
        <dbReference type="ARBA" id="ARBA00047960"/>
    </source>
</evidence>
<name>A0A9Q0N177_9DIPT</name>
<dbReference type="SFLD" id="SFLDS00019">
    <property type="entry name" value="Glutathione_Transferase_(cytos"/>
    <property type="match status" value="2"/>
</dbReference>
<dbReference type="OrthoDB" id="2309723at2759"/>
<dbReference type="FunFam" id="1.20.1050.10:FF:000007">
    <property type="entry name" value="Glutathione S-transferase 1-1"/>
    <property type="match status" value="2"/>
</dbReference>
<dbReference type="PANTHER" id="PTHR43969:SF9">
    <property type="entry name" value="GLUTATHIONE S TRANSFERASE D10, ISOFORM A-RELATED"/>
    <property type="match status" value="1"/>
</dbReference>
<evidence type="ECO:0000256" key="2">
    <source>
        <dbReference type="ARBA" id="ARBA00011738"/>
    </source>
</evidence>
<feature type="domain" description="GST C-terminal" evidence="8">
    <location>
        <begin position="1"/>
        <end position="123"/>
    </location>
</feature>
<dbReference type="AlphaFoldDB" id="A0A9Q0N177"/>
<evidence type="ECO:0000259" key="7">
    <source>
        <dbReference type="PROSITE" id="PS50404"/>
    </source>
</evidence>
<comment type="catalytic activity">
    <reaction evidence="6">
        <text>RX + glutathione = an S-substituted glutathione + a halide anion + H(+)</text>
        <dbReference type="Rhea" id="RHEA:16437"/>
        <dbReference type="ChEBI" id="CHEBI:15378"/>
        <dbReference type="ChEBI" id="CHEBI:16042"/>
        <dbReference type="ChEBI" id="CHEBI:17792"/>
        <dbReference type="ChEBI" id="CHEBI:57925"/>
        <dbReference type="ChEBI" id="CHEBI:90779"/>
        <dbReference type="EC" id="2.5.1.18"/>
    </reaction>
</comment>